<accession>A0A934RE32</accession>
<feature type="chain" id="PRO_5038058322" evidence="1">
    <location>
        <begin position="19"/>
        <end position="393"/>
    </location>
</feature>
<keyword evidence="3" id="KW-1185">Reference proteome</keyword>
<keyword evidence="2" id="KW-0378">Hydrolase</keyword>
<dbReference type="RefSeq" id="WP_234044550.1">
    <property type="nucleotide sequence ID" value="NZ_JAENII010000004.1"/>
</dbReference>
<reference evidence="2" key="1">
    <citation type="submission" date="2021-01" db="EMBL/GenBank/DDBJ databases">
        <title>Modified the classification status of verrucomicrobia.</title>
        <authorList>
            <person name="Feng X."/>
        </authorList>
    </citation>
    <scope>NUCLEOTIDE SEQUENCE</scope>
    <source>
        <strain evidence="2">KCTC 22201</strain>
    </source>
</reference>
<sequence length="393" mass="40976">MRTKAAACFSLATLPLAASEPDLFTRIDTPQHTVFCSCHACGSGGADAHFEVETGPGSSFPTALSVAPSSGAFDIILNPNATLAGNAPALAAFERAAATWEAFISDPITVNLSVGLEDLDPGVLASAGSVLLSAGYDTLTNAMVLDAGAELDDGIVSSLPTFAQSSFSLPTGFLRSNGLTANKATLKALGFTGLDTQFGANDATINFSTNFAFDYDNSDGVGSNLIDFETVALHEIGHSLGFTSATDTVDFLAGGPGVVPPTEQDPAIIAPRLLDLFRFADGSEPGTEAAFTTATRTLEPDVEAVFTDLDMEGGMSTGAFTGDGRQASHWKDNNITGALVGIMDPTLANQQVVGLSALDLRALDVIGFDIAFVPEPSTLWLTLYGFLMWRRRR</sequence>
<dbReference type="InterPro" id="IPR013424">
    <property type="entry name" value="Ice-binding_C"/>
</dbReference>
<protein>
    <submittedName>
        <fullName evidence="2">NF038122 family metalloprotease</fullName>
    </submittedName>
</protein>
<gene>
    <name evidence="2" type="ORF">JIN81_06830</name>
</gene>
<dbReference type="GO" id="GO:0008237">
    <property type="term" value="F:metallopeptidase activity"/>
    <property type="evidence" value="ECO:0007669"/>
    <property type="project" value="UniProtKB-KW"/>
</dbReference>
<dbReference type="InterPro" id="IPR024079">
    <property type="entry name" value="MetalloPept_cat_dom_sf"/>
</dbReference>
<keyword evidence="2" id="KW-0482">Metalloprotease</keyword>
<dbReference type="Gene3D" id="3.40.390.10">
    <property type="entry name" value="Collagenase (Catalytic Domain)"/>
    <property type="match status" value="1"/>
</dbReference>
<dbReference type="NCBIfam" id="NF038122">
    <property type="entry name" value="metallo_LGF"/>
    <property type="match status" value="1"/>
</dbReference>
<evidence type="ECO:0000313" key="2">
    <source>
        <dbReference type="EMBL" id="MBK1826725.1"/>
    </source>
</evidence>
<keyword evidence="1" id="KW-0732">Signal</keyword>
<keyword evidence="2" id="KW-0645">Protease</keyword>
<dbReference type="Proteomes" id="UP000658278">
    <property type="component" value="Unassembled WGS sequence"/>
</dbReference>
<name>A0A934RE32_9BACT</name>
<feature type="signal peptide" evidence="1">
    <location>
        <begin position="1"/>
        <end position="18"/>
    </location>
</feature>
<dbReference type="EMBL" id="JAENII010000004">
    <property type="protein sequence ID" value="MBK1826725.1"/>
    <property type="molecule type" value="Genomic_DNA"/>
</dbReference>
<comment type="caution">
    <text evidence="2">The sequence shown here is derived from an EMBL/GenBank/DDBJ whole genome shotgun (WGS) entry which is preliminary data.</text>
</comment>
<proteinExistence type="predicted"/>
<dbReference type="AlphaFoldDB" id="A0A934RE32"/>
<dbReference type="NCBIfam" id="TIGR02595">
    <property type="entry name" value="PEP_CTERM"/>
    <property type="match status" value="1"/>
</dbReference>
<evidence type="ECO:0000313" key="3">
    <source>
        <dbReference type="Proteomes" id="UP000658278"/>
    </source>
</evidence>
<organism evidence="2 3">
    <name type="scientific">Haloferula rosea</name>
    <dbReference type="NCBI Taxonomy" id="490093"/>
    <lineage>
        <taxon>Bacteria</taxon>
        <taxon>Pseudomonadati</taxon>
        <taxon>Verrucomicrobiota</taxon>
        <taxon>Verrucomicrobiia</taxon>
        <taxon>Verrucomicrobiales</taxon>
        <taxon>Verrucomicrobiaceae</taxon>
        <taxon>Haloferula</taxon>
    </lineage>
</organism>
<evidence type="ECO:0000256" key="1">
    <source>
        <dbReference type="SAM" id="SignalP"/>
    </source>
</evidence>
<dbReference type="SUPFAM" id="SSF55486">
    <property type="entry name" value="Metalloproteases ('zincins'), catalytic domain"/>
    <property type="match status" value="1"/>
</dbReference>